<reference evidence="9 10" key="1">
    <citation type="submission" date="2019-09" db="EMBL/GenBank/DDBJ databases">
        <title>Draft genome of the ectomycorrhizal ascomycete Sphaerosporella brunnea.</title>
        <authorList>
            <consortium name="DOE Joint Genome Institute"/>
            <person name="Benucci G.M."/>
            <person name="Marozzi G."/>
            <person name="Antonielli L."/>
            <person name="Sanchez S."/>
            <person name="Marco P."/>
            <person name="Wang X."/>
            <person name="Falini L.B."/>
            <person name="Barry K."/>
            <person name="Haridas S."/>
            <person name="Lipzen A."/>
            <person name="Labutti K."/>
            <person name="Grigoriev I.V."/>
            <person name="Murat C."/>
            <person name="Martin F."/>
            <person name="Albertini E."/>
            <person name="Donnini D."/>
            <person name="Bonito G."/>
        </authorList>
    </citation>
    <scope>NUCLEOTIDE SEQUENCE [LARGE SCALE GENOMIC DNA]</scope>
    <source>
        <strain evidence="9 10">Sb_GMNB300</strain>
    </source>
</reference>
<dbReference type="EMBL" id="VXIS01000068">
    <property type="protein sequence ID" value="KAA8908444.1"/>
    <property type="molecule type" value="Genomic_DNA"/>
</dbReference>
<feature type="compositionally biased region" description="Basic and acidic residues" evidence="7">
    <location>
        <begin position="104"/>
        <end position="120"/>
    </location>
</feature>
<dbReference type="CDD" id="cd12281">
    <property type="entry name" value="RRM1_TatSF1_like"/>
    <property type="match status" value="1"/>
</dbReference>
<proteinExistence type="inferred from homology"/>
<keyword evidence="5" id="KW-0508">mRNA splicing</keyword>
<dbReference type="InterPro" id="IPR034393">
    <property type="entry name" value="TatSF1-like"/>
</dbReference>
<dbReference type="Gene3D" id="3.30.70.330">
    <property type="match status" value="2"/>
</dbReference>
<evidence type="ECO:0000256" key="2">
    <source>
        <dbReference type="ARBA" id="ARBA00022664"/>
    </source>
</evidence>
<dbReference type="SUPFAM" id="SSF54928">
    <property type="entry name" value="RNA-binding domain, RBD"/>
    <property type="match status" value="2"/>
</dbReference>
<evidence type="ECO:0000256" key="6">
    <source>
        <dbReference type="PROSITE-ProRule" id="PRU00176"/>
    </source>
</evidence>
<evidence type="ECO:0000256" key="7">
    <source>
        <dbReference type="SAM" id="MobiDB-lite"/>
    </source>
</evidence>
<dbReference type="Pfam" id="PF00076">
    <property type="entry name" value="RRM_1"/>
    <property type="match status" value="2"/>
</dbReference>
<dbReference type="InterPro" id="IPR034392">
    <property type="entry name" value="TatSF1-like_RRM1"/>
</dbReference>
<dbReference type="Proteomes" id="UP000326924">
    <property type="component" value="Unassembled WGS sequence"/>
</dbReference>
<keyword evidence="2" id="KW-0507">mRNA processing</keyword>
<dbReference type="GO" id="GO:0005686">
    <property type="term" value="C:U2 snRNP"/>
    <property type="evidence" value="ECO:0007669"/>
    <property type="project" value="TreeGrafter"/>
</dbReference>
<dbReference type="GO" id="GO:0000398">
    <property type="term" value="P:mRNA splicing, via spliceosome"/>
    <property type="evidence" value="ECO:0007669"/>
    <property type="project" value="InterPro"/>
</dbReference>
<keyword evidence="4 6" id="KW-0694">RNA-binding</keyword>
<dbReference type="FunFam" id="3.30.70.330:FF:000105">
    <property type="entry name" value="HIV Tat-specific factor 1 homolog"/>
    <property type="match status" value="1"/>
</dbReference>
<dbReference type="FunFam" id="3.30.70.330:FF:000329">
    <property type="entry name" value="splicing factor U2AF-associated protein 2"/>
    <property type="match status" value="1"/>
</dbReference>
<dbReference type="InterPro" id="IPR000504">
    <property type="entry name" value="RRM_dom"/>
</dbReference>
<protein>
    <recommendedName>
        <fullName evidence="8">RRM domain-containing protein</fullName>
    </recommendedName>
</protein>
<evidence type="ECO:0000256" key="5">
    <source>
        <dbReference type="ARBA" id="ARBA00023187"/>
    </source>
</evidence>
<feature type="domain" description="RRM" evidence="8">
    <location>
        <begin position="123"/>
        <end position="213"/>
    </location>
</feature>
<dbReference type="CDD" id="cd12285">
    <property type="entry name" value="RRM3_RBM39_like"/>
    <property type="match status" value="1"/>
</dbReference>
<organism evidence="9 10">
    <name type="scientific">Sphaerosporella brunnea</name>
    <dbReference type="NCBI Taxonomy" id="1250544"/>
    <lineage>
        <taxon>Eukaryota</taxon>
        <taxon>Fungi</taxon>
        <taxon>Dikarya</taxon>
        <taxon>Ascomycota</taxon>
        <taxon>Pezizomycotina</taxon>
        <taxon>Pezizomycetes</taxon>
        <taxon>Pezizales</taxon>
        <taxon>Pyronemataceae</taxon>
        <taxon>Sphaerosporella</taxon>
    </lineage>
</organism>
<feature type="region of interest" description="Disordered" evidence="7">
    <location>
        <begin position="86"/>
        <end position="120"/>
    </location>
</feature>
<comment type="similarity">
    <text evidence="1">Belongs to the HTATSF1 family.</text>
</comment>
<dbReference type="InParanoid" id="A0A5J5EZ08"/>
<gene>
    <name evidence="9" type="ORF">FN846DRAFT_1010806</name>
</gene>
<dbReference type="InterPro" id="IPR012677">
    <property type="entry name" value="Nucleotide-bd_a/b_plait_sf"/>
</dbReference>
<sequence length="382" mass="43603">MSYSADIQPHVPAPFPTTIEEFNADPRVSWSRLDNKWVLESDESAEYHFDEALKRWIPVIDESLAEQQQAIYAVAGVDENEPAAPIKKKRKKVYTTDQVDDEESTKKKPRAAEKDKKEPRKNTAVYVTRLPLDTTEEEIKEVFSKYGVISEEIDTGKPRIKLYRNEDGSLKGDALVIYFRPESVNLAIQMLDDSPLRVASGSQQTIKVQAADFSYKAQQEAPAKTTKKEKRKIIAKTQKLNNKLADWDDDDPSTLTENNSKWDKLVILKHMFTLQELEEDPALILDLKEDVREECEKLGEITNVVLYDKEEDGVITVKFKDTYGAQACVKLMDGRFFAGRRVEAYIADGSEKFKKTKTIEVTEDDEAARLESFGKFLEEEEG</sequence>
<keyword evidence="10" id="KW-1185">Reference proteome</keyword>
<evidence type="ECO:0000313" key="9">
    <source>
        <dbReference type="EMBL" id="KAA8908444.1"/>
    </source>
</evidence>
<evidence type="ECO:0000313" key="10">
    <source>
        <dbReference type="Proteomes" id="UP000326924"/>
    </source>
</evidence>
<dbReference type="PANTHER" id="PTHR15608:SF0">
    <property type="entry name" value="HIV TAT-SPECIFIC FACTOR 1"/>
    <property type="match status" value="1"/>
</dbReference>
<dbReference type="FunCoup" id="A0A5J5EZ08">
    <property type="interactions" value="80"/>
</dbReference>
<dbReference type="AlphaFoldDB" id="A0A5J5EZ08"/>
<dbReference type="PROSITE" id="PS50102">
    <property type="entry name" value="RRM"/>
    <property type="match status" value="1"/>
</dbReference>
<name>A0A5J5EZ08_9PEZI</name>
<accession>A0A5J5EZ08</accession>
<evidence type="ECO:0000256" key="4">
    <source>
        <dbReference type="ARBA" id="ARBA00022884"/>
    </source>
</evidence>
<dbReference type="OrthoDB" id="10258585at2759"/>
<evidence type="ECO:0000256" key="3">
    <source>
        <dbReference type="ARBA" id="ARBA00022737"/>
    </source>
</evidence>
<dbReference type="InterPro" id="IPR035979">
    <property type="entry name" value="RBD_domain_sf"/>
</dbReference>
<dbReference type="GO" id="GO:0005684">
    <property type="term" value="C:U2-type spliceosomal complex"/>
    <property type="evidence" value="ECO:0007669"/>
    <property type="project" value="TreeGrafter"/>
</dbReference>
<evidence type="ECO:0000256" key="1">
    <source>
        <dbReference type="ARBA" id="ARBA00007747"/>
    </source>
</evidence>
<evidence type="ECO:0000259" key="8">
    <source>
        <dbReference type="PROSITE" id="PS50102"/>
    </source>
</evidence>
<dbReference type="GO" id="GO:0003723">
    <property type="term" value="F:RNA binding"/>
    <property type="evidence" value="ECO:0007669"/>
    <property type="project" value="UniProtKB-UniRule"/>
</dbReference>
<dbReference type="PANTHER" id="PTHR15608">
    <property type="entry name" value="SPLICING FACTOR U2AF-ASSOCIATED PROTEIN 2"/>
    <property type="match status" value="1"/>
</dbReference>
<dbReference type="SMART" id="SM00360">
    <property type="entry name" value="RRM"/>
    <property type="match status" value="2"/>
</dbReference>
<keyword evidence="3" id="KW-0677">Repeat</keyword>
<comment type="caution">
    <text evidence="9">The sequence shown here is derived from an EMBL/GenBank/DDBJ whole genome shotgun (WGS) entry which is preliminary data.</text>
</comment>